<keyword evidence="2" id="KW-1133">Transmembrane helix</keyword>
<feature type="compositionally biased region" description="Basic and acidic residues" evidence="1">
    <location>
        <begin position="174"/>
        <end position="190"/>
    </location>
</feature>
<proteinExistence type="predicted"/>
<name>A0A2J6PKT1_9HELO</name>
<evidence type="ECO:0008006" key="5">
    <source>
        <dbReference type="Google" id="ProtNLM"/>
    </source>
</evidence>
<gene>
    <name evidence="3" type="ORF">NA56DRAFT_664539</name>
</gene>
<evidence type="ECO:0000256" key="2">
    <source>
        <dbReference type="SAM" id="Phobius"/>
    </source>
</evidence>
<keyword evidence="4" id="KW-1185">Reference proteome</keyword>
<sequence>MAPPYFNNFCISHQLVQYTRISQARPYCKVQISHVTAIATFTSGSLLTGTCTTPQFTNLAIPLSVPGASQTSSKSDSAPTSTTVIVDIIFTEKYALQPVTSRSSGESTKLGIGIGVGVGVVVILVVGFFLWRWKLWKERHRSEHGGSQHHAPAGNENFELDAAGIKPHLAQPELDGKARSELPTEPEPARPSELPVQ</sequence>
<feature type="transmembrane region" description="Helical" evidence="2">
    <location>
        <begin position="110"/>
        <end position="131"/>
    </location>
</feature>
<accession>A0A2J6PKT1</accession>
<protein>
    <recommendedName>
        <fullName evidence="5">Mid2 domain-containing protein</fullName>
    </recommendedName>
</protein>
<dbReference type="EMBL" id="KZ613520">
    <property type="protein sequence ID" value="PMD14658.1"/>
    <property type="molecule type" value="Genomic_DNA"/>
</dbReference>
<evidence type="ECO:0000256" key="1">
    <source>
        <dbReference type="SAM" id="MobiDB-lite"/>
    </source>
</evidence>
<feature type="region of interest" description="Disordered" evidence="1">
    <location>
        <begin position="143"/>
        <end position="197"/>
    </location>
</feature>
<organism evidence="3 4">
    <name type="scientific">Hyaloscypha hepaticicola</name>
    <dbReference type="NCBI Taxonomy" id="2082293"/>
    <lineage>
        <taxon>Eukaryota</taxon>
        <taxon>Fungi</taxon>
        <taxon>Dikarya</taxon>
        <taxon>Ascomycota</taxon>
        <taxon>Pezizomycotina</taxon>
        <taxon>Leotiomycetes</taxon>
        <taxon>Helotiales</taxon>
        <taxon>Hyaloscyphaceae</taxon>
        <taxon>Hyaloscypha</taxon>
    </lineage>
</organism>
<reference evidence="3 4" key="1">
    <citation type="submission" date="2016-05" db="EMBL/GenBank/DDBJ databases">
        <title>A degradative enzymes factory behind the ericoid mycorrhizal symbiosis.</title>
        <authorList>
            <consortium name="DOE Joint Genome Institute"/>
            <person name="Martino E."/>
            <person name="Morin E."/>
            <person name="Grelet G."/>
            <person name="Kuo A."/>
            <person name="Kohler A."/>
            <person name="Daghino S."/>
            <person name="Barry K."/>
            <person name="Choi C."/>
            <person name="Cichocki N."/>
            <person name="Clum A."/>
            <person name="Copeland A."/>
            <person name="Hainaut M."/>
            <person name="Haridas S."/>
            <person name="Labutti K."/>
            <person name="Lindquist E."/>
            <person name="Lipzen A."/>
            <person name="Khouja H.-R."/>
            <person name="Murat C."/>
            <person name="Ohm R."/>
            <person name="Olson A."/>
            <person name="Spatafora J."/>
            <person name="Veneault-Fourrey C."/>
            <person name="Henrissat B."/>
            <person name="Grigoriev I."/>
            <person name="Martin F."/>
            <person name="Perotto S."/>
        </authorList>
    </citation>
    <scope>NUCLEOTIDE SEQUENCE [LARGE SCALE GENOMIC DNA]</scope>
    <source>
        <strain evidence="3 4">UAMH 7357</strain>
    </source>
</reference>
<dbReference type="AlphaFoldDB" id="A0A2J6PKT1"/>
<keyword evidence="2" id="KW-0472">Membrane</keyword>
<keyword evidence="2" id="KW-0812">Transmembrane</keyword>
<evidence type="ECO:0000313" key="4">
    <source>
        <dbReference type="Proteomes" id="UP000235672"/>
    </source>
</evidence>
<evidence type="ECO:0000313" key="3">
    <source>
        <dbReference type="EMBL" id="PMD14658.1"/>
    </source>
</evidence>
<dbReference type="Proteomes" id="UP000235672">
    <property type="component" value="Unassembled WGS sequence"/>
</dbReference>